<feature type="chain" id="PRO_5036491508" evidence="1">
    <location>
        <begin position="19"/>
        <end position="92"/>
    </location>
</feature>
<comment type="caution">
    <text evidence="2">The sequence shown here is derived from an EMBL/GenBank/DDBJ whole genome shotgun (WGS) entry which is preliminary data.</text>
</comment>
<evidence type="ECO:0000313" key="3">
    <source>
        <dbReference type="Proteomes" id="UP000887116"/>
    </source>
</evidence>
<feature type="signal peptide" evidence="1">
    <location>
        <begin position="1"/>
        <end position="18"/>
    </location>
</feature>
<organism evidence="2 3">
    <name type="scientific">Trichonephila clavata</name>
    <name type="common">Joro spider</name>
    <name type="synonym">Nephila clavata</name>
    <dbReference type="NCBI Taxonomy" id="2740835"/>
    <lineage>
        <taxon>Eukaryota</taxon>
        <taxon>Metazoa</taxon>
        <taxon>Ecdysozoa</taxon>
        <taxon>Arthropoda</taxon>
        <taxon>Chelicerata</taxon>
        <taxon>Arachnida</taxon>
        <taxon>Araneae</taxon>
        <taxon>Araneomorphae</taxon>
        <taxon>Entelegynae</taxon>
        <taxon>Araneoidea</taxon>
        <taxon>Nephilidae</taxon>
        <taxon>Trichonephila</taxon>
    </lineage>
</organism>
<evidence type="ECO:0000256" key="1">
    <source>
        <dbReference type="SAM" id="SignalP"/>
    </source>
</evidence>
<dbReference type="AlphaFoldDB" id="A0A8X6FW88"/>
<dbReference type="Proteomes" id="UP000887116">
    <property type="component" value="Unassembled WGS sequence"/>
</dbReference>
<protein>
    <submittedName>
        <fullName evidence="2">Uncharacterized protein</fullName>
    </submittedName>
</protein>
<gene>
    <name evidence="2" type="primary">NCL1_13627</name>
    <name evidence="2" type="ORF">TNCT_603961</name>
</gene>
<keyword evidence="3" id="KW-1185">Reference proteome</keyword>
<keyword evidence="1" id="KW-0732">Signal</keyword>
<accession>A0A8X6FW88</accession>
<dbReference type="OrthoDB" id="6433570at2759"/>
<name>A0A8X6FW88_TRICU</name>
<proteinExistence type="predicted"/>
<sequence>MYFLQIFVILCGLQKIFDQEIPKDLSRTKEFVLRTSDLQYFKYYTMCYNGEFSTPISFDFWLVDHSKPLKELEVVLDDWDYCFCMKFGFHRI</sequence>
<dbReference type="EMBL" id="BMAO01033527">
    <property type="protein sequence ID" value="GFQ90236.1"/>
    <property type="molecule type" value="Genomic_DNA"/>
</dbReference>
<evidence type="ECO:0000313" key="2">
    <source>
        <dbReference type="EMBL" id="GFQ90236.1"/>
    </source>
</evidence>
<reference evidence="2" key="1">
    <citation type="submission" date="2020-07" db="EMBL/GenBank/DDBJ databases">
        <title>Multicomponent nature underlies the extraordinary mechanical properties of spider dragline silk.</title>
        <authorList>
            <person name="Kono N."/>
            <person name="Nakamura H."/>
            <person name="Mori M."/>
            <person name="Yoshida Y."/>
            <person name="Ohtoshi R."/>
            <person name="Malay A.D."/>
            <person name="Moran D.A.P."/>
            <person name="Tomita M."/>
            <person name="Numata K."/>
            <person name="Arakawa K."/>
        </authorList>
    </citation>
    <scope>NUCLEOTIDE SEQUENCE</scope>
</reference>